<dbReference type="EMBL" id="KN819338">
    <property type="protein sequence ID" value="KIJ15186.1"/>
    <property type="molecule type" value="Genomic_DNA"/>
</dbReference>
<dbReference type="OrthoDB" id="3255924at2759"/>
<sequence>MSMDNFSYTDTVRAAFASCLPCFASSPSQTSASNSNANHPDPRPARPSSNDLEHLLQDTDSDALSLHSNFGTSHRRTRQRRRPKFSLTLFGYTLFGRPPIYLPDEEDGEGGGRTRALATTSSSTLDSDAAPLDASAIERLTSPDHHAALQRERERRRLEEEEEEARRKAERRARRQERKARERASALMALTGESLVESEAFEGFQGSGSTLPPRPSELLRTERADGEGSNSGEADDADLGGELYTRKKRQSAVWSGSGSDSRSRTSASFSAGDAPRARNSIQYTQQSIPYPHTEMQLPLPAKKKNRASKRFSAMSSTTSQSTSTAPYTPVESITESPAVATFPIPQDRHIHGGGNQDFPITGLSGTRRPNSLDARAFRSAGKLLADDQLKN</sequence>
<feature type="compositionally biased region" description="Basic and acidic residues" evidence="1">
    <location>
        <begin position="217"/>
        <end position="226"/>
    </location>
</feature>
<protein>
    <submittedName>
        <fullName evidence="2">Uncharacterized protein</fullName>
    </submittedName>
</protein>
<dbReference type="Proteomes" id="UP000053647">
    <property type="component" value="Unassembled WGS sequence"/>
</dbReference>
<accession>A0A0C9U7X0</accession>
<reference evidence="2 3" key="1">
    <citation type="submission" date="2014-06" db="EMBL/GenBank/DDBJ databases">
        <authorList>
            <consortium name="DOE Joint Genome Institute"/>
            <person name="Kuo A."/>
            <person name="Kohler A."/>
            <person name="Nagy L.G."/>
            <person name="Floudas D."/>
            <person name="Copeland A."/>
            <person name="Barry K.W."/>
            <person name="Cichocki N."/>
            <person name="Veneault-Fourrey C."/>
            <person name="LaButti K."/>
            <person name="Lindquist E.A."/>
            <person name="Lipzen A."/>
            <person name="Lundell T."/>
            <person name="Morin E."/>
            <person name="Murat C."/>
            <person name="Sun H."/>
            <person name="Tunlid A."/>
            <person name="Henrissat B."/>
            <person name="Grigoriev I.V."/>
            <person name="Hibbett D.S."/>
            <person name="Martin F."/>
            <person name="Nordberg H.P."/>
            <person name="Cantor M.N."/>
            <person name="Hua S.X."/>
        </authorList>
    </citation>
    <scope>NUCLEOTIDE SEQUENCE [LARGE SCALE GENOMIC DNA]</scope>
    <source>
        <strain evidence="2 3">ATCC 200175</strain>
    </source>
</reference>
<dbReference type="AlphaFoldDB" id="A0A0C9U7X0"/>
<feature type="region of interest" description="Disordered" evidence="1">
    <location>
        <begin position="26"/>
        <end position="82"/>
    </location>
</feature>
<proteinExistence type="predicted"/>
<feature type="compositionally biased region" description="Basic and acidic residues" evidence="1">
    <location>
        <begin position="141"/>
        <end position="167"/>
    </location>
</feature>
<keyword evidence="3" id="KW-1185">Reference proteome</keyword>
<feature type="compositionally biased region" description="Basic residues" evidence="1">
    <location>
        <begin position="73"/>
        <end position="82"/>
    </location>
</feature>
<organism evidence="2 3">
    <name type="scientific">Paxillus involutus ATCC 200175</name>
    <dbReference type="NCBI Taxonomy" id="664439"/>
    <lineage>
        <taxon>Eukaryota</taxon>
        <taxon>Fungi</taxon>
        <taxon>Dikarya</taxon>
        <taxon>Basidiomycota</taxon>
        <taxon>Agaricomycotina</taxon>
        <taxon>Agaricomycetes</taxon>
        <taxon>Agaricomycetidae</taxon>
        <taxon>Boletales</taxon>
        <taxon>Paxilineae</taxon>
        <taxon>Paxillaceae</taxon>
        <taxon>Paxillus</taxon>
    </lineage>
</organism>
<evidence type="ECO:0000256" key="1">
    <source>
        <dbReference type="SAM" id="MobiDB-lite"/>
    </source>
</evidence>
<gene>
    <name evidence="2" type="ORF">PAXINDRAFT_169332</name>
</gene>
<feature type="region of interest" description="Disordered" evidence="1">
    <location>
        <begin position="202"/>
        <end position="331"/>
    </location>
</feature>
<evidence type="ECO:0000313" key="3">
    <source>
        <dbReference type="Proteomes" id="UP000053647"/>
    </source>
</evidence>
<feature type="compositionally biased region" description="Low complexity" evidence="1">
    <location>
        <begin position="251"/>
        <end position="272"/>
    </location>
</feature>
<feature type="compositionally biased region" description="Low complexity" evidence="1">
    <location>
        <begin position="116"/>
        <end position="135"/>
    </location>
</feature>
<name>A0A0C9U7X0_PAXIN</name>
<evidence type="ECO:0000313" key="2">
    <source>
        <dbReference type="EMBL" id="KIJ15186.1"/>
    </source>
</evidence>
<dbReference type="HOGENOM" id="CLU_047147_0_0_1"/>
<reference evidence="3" key="2">
    <citation type="submission" date="2015-01" db="EMBL/GenBank/DDBJ databases">
        <title>Evolutionary Origins and Diversification of the Mycorrhizal Mutualists.</title>
        <authorList>
            <consortium name="DOE Joint Genome Institute"/>
            <consortium name="Mycorrhizal Genomics Consortium"/>
            <person name="Kohler A."/>
            <person name="Kuo A."/>
            <person name="Nagy L.G."/>
            <person name="Floudas D."/>
            <person name="Copeland A."/>
            <person name="Barry K.W."/>
            <person name="Cichocki N."/>
            <person name="Veneault-Fourrey C."/>
            <person name="LaButti K."/>
            <person name="Lindquist E.A."/>
            <person name="Lipzen A."/>
            <person name="Lundell T."/>
            <person name="Morin E."/>
            <person name="Murat C."/>
            <person name="Riley R."/>
            <person name="Ohm R."/>
            <person name="Sun H."/>
            <person name="Tunlid A."/>
            <person name="Henrissat B."/>
            <person name="Grigoriev I.V."/>
            <person name="Hibbett D.S."/>
            <person name="Martin F."/>
        </authorList>
    </citation>
    <scope>NUCLEOTIDE SEQUENCE [LARGE SCALE GENOMIC DNA]</scope>
    <source>
        <strain evidence="3">ATCC 200175</strain>
    </source>
</reference>
<feature type="compositionally biased region" description="Basic residues" evidence="1">
    <location>
        <begin position="168"/>
        <end position="178"/>
    </location>
</feature>
<feature type="region of interest" description="Disordered" evidence="1">
    <location>
        <begin position="100"/>
        <end position="181"/>
    </location>
</feature>
<feature type="compositionally biased region" description="Low complexity" evidence="1">
    <location>
        <begin position="26"/>
        <end position="38"/>
    </location>
</feature>
<feature type="region of interest" description="Disordered" evidence="1">
    <location>
        <begin position="344"/>
        <end position="370"/>
    </location>
</feature>
<feature type="compositionally biased region" description="Polar residues" evidence="1">
    <location>
        <begin position="279"/>
        <end position="288"/>
    </location>
</feature>
<feature type="compositionally biased region" description="Low complexity" evidence="1">
    <location>
        <begin position="315"/>
        <end position="324"/>
    </location>
</feature>